<gene>
    <name evidence="2" type="ORF">SAMN05216180_0086</name>
</gene>
<dbReference type="SUPFAM" id="SSF52317">
    <property type="entry name" value="Class I glutamine amidotransferase-like"/>
    <property type="match status" value="1"/>
</dbReference>
<name>A0A1H7YKL8_9FIRM</name>
<dbReference type="InterPro" id="IPR050325">
    <property type="entry name" value="Prot/Nucl_acid_deglycase"/>
</dbReference>
<dbReference type="InterPro" id="IPR006287">
    <property type="entry name" value="DJ-1"/>
</dbReference>
<dbReference type="CDD" id="cd03135">
    <property type="entry name" value="GATase1_DJ-1"/>
    <property type="match status" value="1"/>
</dbReference>
<evidence type="ECO:0000259" key="1">
    <source>
        <dbReference type="Pfam" id="PF01965"/>
    </source>
</evidence>
<dbReference type="NCBIfam" id="TIGR01383">
    <property type="entry name" value="not_thiJ"/>
    <property type="match status" value="1"/>
</dbReference>
<feature type="domain" description="DJ-1/PfpI" evidence="1">
    <location>
        <begin position="2"/>
        <end position="162"/>
    </location>
</feature>
<dbReference type="InterPro" id="IPR002818">
    <property type="entry name" value="DJ-1/PfpI"/>
</dbReference>
<protein>
    <submittedName>
        <fullName evidence="2">4-methyl-5(B-hydroxyethyl)-thiazole monophosphate biosynthesis</fullName>
    </submittedName>
</protein>
<dbReference type="AlphaFoldDB" id="A0A1H7YKL8"/>
<sequence>MIYIFLADGFEEIEALTAVDILRRAELNVQTVGISSKTVRGAHGISLVCDIMDTQTDPKNLEMIVLPGGMPGTLNLEKSPVVQTFIEYAMQKNLPIGAICAAPSILGHLGLLDHKTITCYPGFESQMPLANYTGNACEQDGNIITGSGAGTAMEFALKLVEQLKGRERAELLKAAVLCK</sequence>
<dbReference type="Pfam" id="PF01965">
    <property type="entry name" value="DJ-1_PfpI"/>
    <property type="match status" value="1"/>
</dbReference>
<organism evidence="2 3">
    <name type="scientific">Hydrogenoanaerobacterium saccharovorans</name>
    <dbReference type="NCBI Taxonomy" id="474960"/>
    <lineage>
        <taxon>Bacteria</taxon>
        <taxon>Bacillati</taxon>
        <taxon>Bacillota</taxon>
        <taxon>Clostridia</taxon>
        <taxon>Eubacteriales</taxon>
        <taxon>Oscillospiraceae</taxon>
        <taxon>Hydrogenoanaerobacterium</taxon>
    </lineage>
</organism>
<evidence type="ECO:0000313" key="2">
    <source>
        <dbReference type="EMBL" id="SEM46384.1"/>
    </source>
</evidence>
<dbReference type="Gene3D" id="3.40.50.880">
    <property type="match status" value="1"/>
</dbReference>
<keyword evidence="3" id="KW-1185">Reference proteome</keyword>
<dbReference type="GO" id="GO:0005737">
    <property type="term" value="C:cytoplasm"/>
    <property type="evidence" value="ECO:0007669"/>
    <property type="project" value="TreeGrafter"/>
</dbReference>
<accession>A0A1H7YKL8</accession>
<dbReference type="EMBL" id="FOCG01000001">
    <property type="protein sequence ID" value="SEM46384.1"/>
    <property type="molecule type" value="Genomic_DNA"/>
</dbReference>
<dbReference type="RefSeq" id="WP_092750559.1">
    <property type="nucleotide sequence ID" value="NZ_FOCG01000001.1"/>
</dbReference>
<dbReference type="InterPro" id="IPR029062">
    <property type="entry name" value="Class_I_gatase-like"/>
</dbReference>
<dbReference type="STRING" id="474960.SAMN05216180_0086"/>
<dbReference type="PANTHER" id="PTHR48094:SF12">
    <property type="entry name" value="PARKINSON DISEASE PROTEIN 7 HOMOLOG"/>
    <property type="match status" value="1"/>
</dbReference>
<proteinExistence type="predicted"/>
<dbReference type="Proteomes" id="UP000199158">
    <property type="component" value="Unassembled WGS sequence"/>
</dbReference>
<dbReference type="PANTHER" id="PTHR48094">
    <property type="entry name" value="PROTEIN/NUCLEIC ACID DEGLYCASE DJ-1-RELATED"/>
    <property type="match status" value="1"/>
</dbReference>
<reference evidence="2 3" key="1">
    <citation type="submission" date="2016-10" db="EMBL/GenBank/DDBJ databases">
        <authorList>
            <person name="de Groot N.N."/>
        </authorList>
    </citation>
    <scope>NUCLEOTIDE SEQUENCE [LARGE SCALE GENOMIC DNA]</scope>
    <source>
        <strain evidence="2 3">CGMCC 1.5070</strain>
    </source>
</reference>
<evidence type="ECO:0000313" key="3">
    <source>
        <dbReference type="Proteomes" id="UP000199158"/>
    </source>
</evidence>
<dbReference type="OrthoDB" id="9800516at2"/>